<dbReference type="AlphaFoldDB" id="A0A9X2HEE9"/>
<evidence type="ECO:0000256" key="1">
    <source>
        <dbReference type="SAM" id="MobiDB-lite"/>
    </source>
</evidence>
<dbReference type="EMBL" id="JANAFB010000007">
    <property type="protein sequence ID" value="MCP3425312.1"/>
    <property type="molecule type" value="Genomic_DNA"/>
</dbReference>
<dbReference type="SUPFAM" id="SSF52141">
    <property type="entry name" value="Uracil-DNA glycosylase-like"/>
    <property type="match status" value="1"/>
</dbReference>
<sequence length="199" mass="21702">MDRDDRERLGRDRGRPERGVEDLDRLAERWRTAPDGTRRFVPSFDPDSGGVEARILLLMQSPARSTVAAGARAVCSEDNPGPTASALRRAREEAGVPRGLCLRWNVVPWALEGRPGRADLEEGRLALGELIRALPGLRAVVAFGDPALQGVMRHLTLAEDAEPLPVLGVPHLSPANGHHRAEQHVRAVRALRLAHRAAS</sequence>
<evidence type="ECO:0000313" key="3">
    <source>
        <dbReference type="EMBL" id="MCP3425312.1"/>
    </source>
</evidence>
<evidence type="ECO:0000259" key="2">
    <source>
        <dbReference type="Pfam" id="PF03167"/>
    </source>
</evidence>
<keyword evidence="4" id="KW-1185">Reference proteome</keyword>
<accession>A0A9X2HEE9</accession>
<dbReference type="Gene3D" id="3.40.470.10">
    <property type="entry name" value="Uracil-DNA glycosylase-like domain"/>
    <property type="match status" value="1"/>
</dbReference>
<comment type="caution">
    <text evidence="3">The sequence shown here is derived from an EMBL/GenBank/DDBJ whole genome shotgun (WGS) entry which is preliminary data.</text>
</comment>
<dbReference type="InterPro" id="IPR036895">
    <property type="entry name" value="Uracil-DNA_glycosylase-like_sf"/>
</dbReference>
<protein>
    <submittedName>
        <fullName evidence="3">Uracil-DNA glycosylase</fullName>
    </submittedName>
</protein>
<proteinExistence type="predicted"/>
<organism evidence="3 4">
    <name type="scientific">Rothia santali</name>
    <dbReference type="NCBI Taxonomy" id="2949643"/>
    <lineage>
        <taxon>Bacteria</taxon>
        <taxon>Bacillati</taxon>
        <taxon>Actinomycetota</taxon>
        <taxon>Actinomycetes</taxon>
        <taxon>Micrococcales</taxon>
        <taxon>Micrococcaceae</taxon>
        <taxon>Rothia</taxon>
    </lineage>
</organism>
<reference evidence="3" key="1">
    <citation type="submission" date="2022-06" db="EMBL/GenBank/DDBJ databases">
        <title>Rothia sp. isolated from sandalwood seedling.</title>
        <authorList>
            <person name="Tuikhar N."/>
            <person name="Kirdat K."/>
            <person name="Thorat V."/>
            <person name="Swetha P."/>
            <person name="Padma S."/>
            <person name="Sundararaj R."/>
            <person name="Yadav A."/>
        </authorList>
    </citation>
    <scope>NUCLEOTIDE SEQUENCE</scope>
    <source>
        <strain evidence="3">AR01</strain>
    </source>
</reference>
<feature type="domain" description="Uracil-DNA glycosylase-like" evidence="2">
    <location>
        <begin position="49"/>
        <end position="185"/>
    </location>
</feature>
<dbReference type="RefSeq" id="WP_254165438.1">
    <property type="nucleotide sequence ID" value="NZ_JANAFB010000007.1"/>
</dbReference>
<gene>
    <name evidence="3" type="ORF">NBM05_04560</name>
</gene>
<feature type="region of interest" description="Disordered" evidence="1">
    <location>
        <begin position="1"/>
        <end position="20"/>
    </location>
</feature>
<dbReference type="Proteomes" id="UP001139502">
    <property type="component" value="Unassembled WGS sequence"/>
</dbReference>
<evidence type="ECO:0000313" key="4">
    <source>
        <dbReference type="Proteomes" id="UP001139502"/>
    </source>
</evidence>
<dbReference type="Pfam" id="PF03167">
    <property type="entry name" value="UDG"/>
    <property type="match status" value="1"/>
</dbReference>
<name>A0A9X2HEE9_9MICC</name>
<dbReference type="InterPro" id="IPR005122">
    <property type="entry name" value="Uracil-DNA_glycosylase-like"/>
</dbReference>